<comment type="pathway">
    <text evidence="9">Protein modification; lipoprotein biosynthesis (N-acyl transfer).</text>
</comment>
<dbReference type="Pfam" id="PF00795">
    <property type="entry name" value="CN_hydrolase"/>
    <property type="match status" value="1"/>
</dbReference>
<sequence length="542" mass="59095">MRWRCLGALLLGTAGVLGFAPFGWFPVTWLSLGGLFALLCTEVDGERRTRHGALLAVTYGLGLFLAGVSWVYVSLSVFGGMPLLLAGVATVLFCTVLAIFPALAGALFVRLARPGWWPRALLFSALWVLAEWSRSWAFTGFPWLAAGYSQTPPSPLAGYAPLFGVYGLSLFSALLGALIFEVGRRWLSTTNCSTRGWLRWCPALPLLCTALILVAGDLLRDIRWTQAVGEPLSVALLQGNVAQEMKWRPERLADSLRTYYQLMLENPAQLTVLPETALPAFLDQVPAKYLEALRQLALRRDGDLLLGIPVADGSAYFNAALSLGASGQQRYSKVHLVPFGEFVPPGFAWFMAMANIPMSNFTAGERDQAPLRLAGQSVGVNICYEDAFGEEIIAALPVATLLVNVSNVAWFGDSLAPAQHLQIARLRALESGRMMLRSTNTGMTAIVDVDGRVLSALPPFTRGALVGEVRGYSGATPYVRWGNWPVIGLALLLVLLVGRRRTAARPTQDAARMSTDSCWARNQVKSRFLVPPETHPCLRFRK</sequence>
<comment type="function">
    <text evidence="9">Catalyzes the phospholipid dependent N-acylation of the N-terminal cysteine of apolipoprotein, the last step in lipoprotein maturation.</text>
</comment>
<evidence type="ECO:0000256" key="9">
    <source>
        <dbReference type="HAMAP-Rule" id="MF_01148"/>
    </source>
</evidence>
<evidence type="ECO:0000313" key="11">
    <source>
        <dbReference type="EMBL" id="MBK7954387.1"/>
    </source>
</evidence>
<evidence type="ECO:0000256" key="5">
    <source>
        <dbReference type="ARBA" id="ARBA00022692"/>
    </source>
</evidence>
<dbReference type="PROSITE" id="PS50263">
    <property type="entry name" value="CN_HYDROLASE"/>
    <property type="match status" value="1"/>
</dbReference>
<dbReference type="HAMAP" id="MF_01148">
    <property type="entry name" value="Lnt"/>
    <property type="match status" value="1"/>
</dbReference>
<protein>
    <recommendedName>
        <fullName evidence="9">Apolipoprotein N-acyltransferase</fullName>
        <shortName evidence="9">ALP N-acyltransferase</shortName>
        <ecNumber evidence="9">2.3.1.269</ecNumber>
    </recommendedName>
</protein>
<comment type="similarity">
    <text evidence="2 9">Belongs to the CN hydrolase family. Apolipoprotein N-acyltransferase subfamily.</text>
</comment>
<dbReference type="GO" id="GO:0016410">
    <property type="term" value="F:N-acyltransferase activity"/>
    <property type="evidence" value="ECO:0007669"/>
    <property type="project" value="UniProtKB-UniRule"/>
</dbReference>
<feature type="transmembrane region" description="Helical" evidence="9">
    <location>
        <begin position="156"/>
        <end position="180"/>
    </location>
</feature>
<dbReference type="PANTHER" id="PTHR38686:SF1">
    <property type="entry name" value="APOLIPOPROTEIN N-ACYLTRANSFERASE"/>
    <property type="match status" value="1"/>
</dbReference>
<gene>
    <name evidence="9 11" type="primary">lnt</name>
    <name evidence="11" type="ORF">IPK02_10725</name>
</gene>
<dbReference type="InterPro" id="IPR036526">
    <property type="entry name" value="C-N_Hydrolase_sf"/>
</dbReference>
<comment type="subcellular location">
    <subcellularLocation>
        <location evidence="1 9">Cell membrane</location>
        <topology evidence="1 9">Multi-pass membrane protein</topology>
    </subcellularLocation>
</comment>
<dbReference type="InterPro" id="IPR003010">
    <property type="entry name" value="C-N_Hydrolase"/>
</dbReference>
<evidence type="ECO:0000256" key="6">
    <source>
        <dbReference type="ARBA" id="ARBA00022989"/>
    </source>
</evidence>
<dbReference type="InterPro" id="IPR004563">
    <property type="entry name" value="Apolipo_AcylTrfase"/>
</dbReference>
<feature type="transmembrane region" description="Helical" evidence="9">
    <location>
        <begin position="481"/>
        <end position="498"/>
    </location>
</feature>
<feature type="transmembrane region" description="Helical" evidence="9">
    <location>
        <begin position="200"/>
        <end position="219"/>
    </location>
</feature>
<dbReference type="PANTHER" id="PTHR38686">
    <property type="entry name" value="APOLIPOPROTEIN N-ACYLTRANSFERASE"/>
    <property type="match status" value="1"/>
</dbReference>
<feature type="transmembrane region" description="Helical" evidence="9">
    <location>
        <begin position="28"/>
        <end position="45"/>
    </location>
</feature>
<dbReference type="AlphaFoldDB" id="A0A935W3S2"/>
<evidence type="ECO:0000256" key="3">
    <source>
        <dbReference type="ARBA" id="ARBA00022475"/>
    </source>
</evidence>
<dbReference type="Pfam" id="PF20154">
    <property type="entry name" value="LNT_N"/>
    <property type="match status" value="1"/>
</dbReference>
<evidence type="ECO:0000313" key="12">
    <source>
        <dbReference type="Proteomes" id="UP000706151"/>
    </source>
</evidence>
<feature type="transmembrane region" description="Helical" evidence="9">
    <location>
        <begin position="121"/>
        <end position="144"/>
    </location>
</feature>
<dbReference type="EC" id="2.3.1.269" evidence="9"/>
<dbReference type="NCBIfam" id="TIGR00546">
    <property type="entry name" value="lnt"/>
    <property type="match status" value="1"/>
</dbReference>
<keyword evidence="8 9" id="KW-0012">Acyltransferase</keyword>
<dbReference type="GO" id="GO:0042158">
    <property type="term" value="P:lipoprotein biosynthetic process"/>
    <property type="evidence" value="ECO:0007669"/>
    <property type="project" value="UniProtKB-UniRule"/>
</dbReference>
<dbReference type="CDD" id="cd07571">
    <property type="entry name" value="ALP_N-acyl_transferase"/>
    <property type="match status" value="1"/>
</dbReference>
<keyword evidence="3 9" id="KW-1003">Cell membrane</keyword>
<dbReference type="EMBL" id="JADJOT010000009">
    <property type="protein sequence ID" value="MBK7954387.1"/>
    <property type="molecule type" value="Genomic_DNA"/>
</dbReference>
<keyword evidence="4 9" id="KW-0808">Transferase</keyword>
<evidence type="ECO:0000256" key="1">
    <source>
        <dbReference type="ARBA" id="ARBA00004651"/>
    </source>
</evidence>
<organism evidence="11 12">
    <name type="scientific">Candidatus Accumulibacter affinis</name>
    <dbReference type="NCBI Taxonomy" id="2954384"/>
    <lineage>
        <taxon>Bacteria</taxon>
        <taxon>Pseudomonadati</taxon>
        <taxon>Pseudomonadota</taxon>
        <taxon>Betaproteobacteria</taxon>
        <taxon>Candidatus Accumulibacter</taxon>
    </lineage>
</organism>
<dbReference type="SUPFAM" id="SSF56317">
    <property type="entry name" value="Carbon-nitrogen hydrolase"/>
    <property type="match status" value="1"/>
</dbReference>
<reference evidence="11 12" key="1">
    <citation type="submission" date="2020-10" db="EMBL/GenBank/DDBJ databases">
        <title>Connecting structure to function with the recovery of over 1000 high-quality activated sludge metagenome-assembled genomes encoding full-length rRNA genes using long-read sequencing.</title>
        <authorList>
            <person name="Singleton C.M."/>
            <person name="Petriglieri F."/>
            <person name="Kristensen J.M."/>
            <person name="Kirkegaard R.H."/>
            <person name="Michaelsen T.Y."/>
            <person name="Andersen M.H."/>
            <person name="Karst S.M."/>
            <person name="Dueholm M.S."/>
            <person name="Nielsen P.H."/>
            <person name="Albertsen M."/>
        </authorList>
    </citation>
    <scope>NUCLEOTIDE SEQUENCE [LARGE SCALE GENOMIC DNA]</scope>
    <source>
        <strain evidence="11">Fred_18-Q3-R57-64_BAT3C.720</strain>
    </source>
</reference>
<comment type="caution">
    <text evidence="11">The sequence shown here is derived from an EMBL/GenBank/DDBJ whole genome shotgun (WGS) entry which is preliminary data.</text>
</comment>
<accession>A0A935W3S2</accession>
<feature type="transmembrane region" description="Helical" evidence="9">
    <location>
        <begin position="52"/>
        <end position="72"/>
    </location>
</feature>
<evidence type="ECO:0000256" key="4">
    <source>
        <dbReference type="ARBA" id="ARBA00022679"/>
    </source>
</evidence>
<keyword evidence="5 9" id="KW-0812">Transmembrane</keyword>
<dbReference type="InterPro" id="IPR045378">
    <property type="entry name" value="LNT_N"/>
</dbReference>
<evidence type="ECO:0000256" key="7">
    <source>
        <dbReference type="ARBA" id="ARBA00023136"/>
    </source>
</evidence>
<keyword evidence="7 9" id="KW-0472">Membrane</keyword>
<keyword evidence="6 9" id="KW-1133">Transmembrane helix</keyword>
<dbReference type="Proteomes" id="UP000706151">
    <property type="component" value="Unassembled WGS sequence"/>
</dbReference>
<comment type="catalytic activity">
    <reaction evidence="9">
        <text>N-terminal S-1,2-diacyl-sn-glyceryl-L-cysteinyl-[lipoprotein] + a glycerophospholipid = N-acyl-S-1,2-diacyl-sn-glyceryl-L-cysteinyl-[lipoprotein] + a 2-acyl-sn-glycero-3-phospholipid + H(+)</text>
        <dbReference type="Rhea" id="RHEA:48228"/>
        <dbReference type="Rhea" id="RHEA-COMP:14681"/>
        <dbReference type="Rhea" id="RHEA-COMP:14684"/>
        <dbReference type="ChEBI" id="CHEBI:15378"/>
        <dbReference type="ChEBI" id="CHEBI:136912"/>
        <dbReference type="ChEBI" id="CHEBI:140656"/>
        <dbReference type="ChEBI" id="CHEBI:140657"/>
        <dbReference type="ChEBI" id="CHEBI:140660"/>
        <dbReference type="EC" id="2.3.1.269"/>
    </reaction>
</comment>
<dbReference type="Gene3D" id="3.60.110.10">
    <property type="entry name" value="Carbon-nitrogen hydrolase"/>
    <property type="match status" value="1"/>
</dbReference>
<evidence type="ECO:0000259" key="10">
    <source>
        <dbReference type="PROSITE" id="PS50263"/>
    </source>
</evidence>
<evidence type="ECO:0000256" key="8">
    <source>
        <dbReference type="ARBA" id="ARBA00023315"/>
    </source>
</evidence>
<name>A0A935W3S2_9PROT</name>
<evidence type="ECO:0000256" key="2">
    <source>
        <dbReference type="ARBA" id="ARBA00010065"/>
    </source>
</evidence>
<feature type="domain" description="CN hydrolase" evidence="10">
    <location>
        <begin position="237"/>
        <end position="471"/>
    </location>
</feature>
<proteinExistence type="inferred from homology"/>
<dbReference type="GO" id="GO:0005886">
    <property type="term" value="C:plasma membrane"/>
    <property type="evidence" value="ECO:0007669"/>
    <property type="project" value="UniProtKB-SubCell"/>
</dbReference>
<feature type="transmembrane region" description="Helical" evidence="9">
    <location>
        <begin position="84"/>
        <end position="109"/>
    </location>
</feature>